<feature type="non-terminal residue" evidence="1">
    <location>
        <position position="133"/>
    </location>
</feature>
<dbReference type="EMBL" id="OW152823">
    <property type="protein sequence ID" value="CAH2039116.1"/>
    <property type="molecule type" value="Genomic_DNA"/>
</dbReference>
<proteinExistence type="predicted"/>
<keyword evidence="2" id="KW-1185">Reference proteome</keyword>
<protein>
    <submittedName>
        <fullName evidence="1">Uncharacterized protein</fullName>
    </submittedName>
</protein>
<dbReference type="Proteomes" id="UP000837857">
    <property type="component" value="Chromosome 11"/>
</dbReference>
<organism evidence="1 2">
    <name type="scientific">Iphiclides podalirius</name>
    <name type="common">scarce swallowtail</name>
    <dbReference type="NCBI Taxonomy" id="110791"/>
    <lineage>
        <taxon>Eukaryota</taxon>
        <taxon>Metazoa</taxon>
        <taxon>Ecdysozoa</taxon>
        <taxon>Arthropoda</taxon>
        <taxon>Hexapoda</taxon>
        <taxon>Insecta</taxon>
        <taxon>Pterygota</taxon>
        <taxon>Neoptera</taxon>
        <taxon>Endopterygota</taxon>
        <taxon>Lepidoptera</taxon>
        <taxon>Glossata</taxon>
        <taxon>Ditrysia</taxon>
        <taxon>Papilionoidea</taxon>
        <taxon>Papilionidae</taxon>
        <taxon>Papilioninae</taxon>
        <taxon>Iphiclides</taxon>
    </lineage>
</organism>
<evidence type="ECO:0000313" key="2">
    <source>
        <dbReference type="Proteomes" id="UP000837857"/>
    </source>
</evidence>
<sequence>MNWYTIEIRKSEKLLTRWFVDQRFIPVPTGNVVICDRRPRARPDRSLHGWRALCERNPDCIPPSERAPPVTYVRSAPVKLTRRLFTTYRGDKVCTHFPYRPGTTPGECQMLRVPRPGEKDYQAASLLLTAAMR</sequence>
<reference evidence="1" key="1">
    <citation type="submission" date="2022-03" db="EMBL/GenBank/DDBJ databases">
        <authorList>
            <person name="Martin H S."/>
        </authorList>
    </citation>
    <scope>NUCLEOTIDE SEQUENCE</scope>
</reference>
<gene>
    <name evidence="1" type="ORF">IPOD504_LOCUS1515</name>
</gene>
<accession>A0ABN8HNZ0</accession>
<name>A0ABN8HNZ0_9NEOP</name>
<evidence type="ECO:0000313" key="1">
    <source>
        <dbReference type="EMBL" id="CAH2039116.1"/>
    </source>
</evidence>